<organism evidence="2 3">
    <name type="scientific">Ranatra chinensis</name>
    <dbReference type="NCBI Taxonomy" id="642074"/>
    <lineage>
        <taxon>Eukaryota</taxon>
        <taxon>Metazoa</taxon>
        <taxon>Ecdysozoa</taxon>
        <taxon>Arthropoda</taxon>
        <taxon>Hexapoda</taxon>
        <taxon>Insecta</taxon>
        <taxon>Pterygota</taxon>
        <taxon>Neoptera</taxon>
        <taxon>Paraneoptera</taxon>
        <taxon>Hemiptera</taxon>
        <taxon>Heteroptera</taxon>
        <taxon>Panheteroptera</taxon>
        <taxon>Nepomorpha</taxon>
        <taxon>Nepidae</taxon>
        <taxon>Ranatrinae</taxon>
        <taxon>Ranatra</taxon>
    </lineage>
</organism>
<feature type="coiled-coil region" evidence="1">
    <location>
        <begin position="75"/>
        <end position="136"/>
    </location>
</feature>
<evidence type="ECO:0000313" key="2">
    <source>
        <dbReference type="EMBL" id="KAL1140346.1"/>
    </source>
</evidence>
<dbReference type="AlphaFoldDB" id="A0ABD0YX97"/>
<keyword evidence="3" id="KW-1185">Reference proteome</keyword>
<comment type="caution">
    <text evidence="2">The sequence shown here is derived from an EMBL/GenBank/DDBJ whole genome shotgun (WGS) entry which is preliminary data.</text>
</comment>
<sequence>MLFSSPEANLDSMERDLKIIQKDNTAKNELLRAQQNYANDTRKKEFESQLRSVKDNERSTQQIIMNYEREMDVLKKSSDNDIKRLELELKKANERLLEVGHESEIYRITSRHERILRDKEEEVKKAHMKILDVQKEYAARLESMTAAIRSEVDEVKSAYSQMAKESEGGSAAIVSRLYTNFQEVLRKQQKMLNEARNRERLMLEALRSGQFNTFYNEQEEYEDGGPGVKKEYVGNPPPHHPWGKFSDIHQTTPGEIQVIQMTKTDGVGRTRVLPTFMPRPPERVSNLLETFRSAESSEVGRVMTRGGFDVSLPMLEASSGGISILRSPGHRKQTFVVCTNAARKTQHFELTPAAEAYLTPGSTDLPLLYLVGRHGRSYSYHPDPPAPHTLTQWIQGSPLAARPALIPRGYILWPSAWNCRRPPVPVPMPPHLSSLARYAGYANALGVYHATATIPCDPE</sequence>
<keyword evidence="1" id="KW-0175">Coiled coil</keyword>
<dbReference type="Proteomes" id="UP001558652">
    <property type="component" value="Unassembled WGS sequence"/>
</dbReference>
<protein>
    <submittedName>
        <fullName evidence="2">Uncharacterized protein</fullName>
    </submittedName>
</protein>
<gene>
    <name evidence="2" type="ORF">AAG570_000278</name>
</gene>
<proteinExistence type="predicted"/>
<dbReference type="EMBL" id="JBFDAA010000001">
    <property type="protein sequence ID" value="KAL1140346.1"/>
    <property type="molecule type" value="Genomic_DNA"/>
</dbReference>
<name>A0ABD0YX97_9HEMI</name>
<reference evidence="2 3" key="1">
    <citation type="submission" date="2024-07" db="EMBL/GenBank/DDBJ databases">
        <title>Chromosome-level genome assembly of the water stick insect Ranatra chinensis (Heteroptera: Nepidae).</title>
        <authorList>
            <person name="Liu X."/>
        </authorList>
    </citation>
    <scope>NUCLEOTIDE SEQUENCE [LARGE SCALE GENOMIC DNA]</scope>
    <source>
        <strain evidence="2">Cailab_2021Rc</strain>
        <tissue evidence="2">Muscle</tissue>
    </source>
</reference>
<evidence type="ECO:0000313" key="3">
    <source>
        <dbReference type="Proteomes" id="UP001558652"/>
    </source>
</evidence>
<accession>A0ABD0YX97</accession>
<evidence type="ECO:0000256" key="1">
    <source>
        <dbReference type="SAM" id="Coils"/>
    </source>
</evidence>